<protein>
    <submittedName>
        <fullName evidence="1">Uncharacterized protein</fullName>
    </submittedName>
</protein>
<reference evidence="1" key="1">
    <citation type="journal article" date="2015" name="Nature">
        <title>Complex archaea that bridge the gap between prokaryotes and eukaryotes.</title>
        <authorList>
            <person name="Spang A."/>
            <person name="Saw J.H."/>
            <person name="Jorgensen S.L."/>
            <person name="Zaremba-Niedzwiedzka K."/>
            <person name="Martijn J."/>
            <person name="Lind A.E."/>
            <person name="van Eijk R."/>
            <person name="Schleper C."/>
            <person name="Guy L."/>
            <person name="Ettema T.J."/>
        </authorList>
    </citation>
    <scope>NUCLEOTIDE SEQUENCE</scope>
</reference>
<name>A0A0F9QZE4_9ZZZZ</name>
<sequence length="442" mass="47934">MIVASALGDLGIERRAEVMPNGRRGGRMLEARIAYRQAAAKRKAAEIARRAALTPELRAAEDAARAAEITARQAQAASAARFKVELWRGQPRTRNFAVTPLSPEGKEFQAATLARDWDRLFGLTTGGVAAWVPKRGQHAPSLGKYSFRIVNGRRKYIPFTEAEIKSFAFSRHYRTKPGFDCTPARRQLGVDYHWKKTRGHLKKYRDTSHPWHIWPILPGWGIRKGDTYQCRKPKKSFWVKIRKKVYIAAGIVTAAFLGPVVISKVGGMLAHGEAGGAIVGAGAKAGAAAKVGVAAKAGIVAKAGAAAKTAGFFATVQKGVGLVNNARTVNAIIHGDMPPPPIATGENFTDWAMNIAKDELAKDQAEKLTALEEQRMRLELEAIQREIDAFVPRGTPIAPDPNLQPAVRDRIIEIQNIERGRDNTGAIALALAVPVALLAFAG</sequence>
<dbReference type="EMBL" id="LAZR01001153">
    <property type="protein sequence ID" value="KKN49720.1"/>
    <property type="molecule type" value="Genomic_DNA"/>
</dbReference>
<proteinExistence type="predicted"/>
<comment type="caution">
    <text evidence="1">The sequence shown here is derived from an EMBL/GenBank/DDBJ whole genome shotgun (WGS) entry which is preliminary data.</text>
</comment>
<evidence type="ECO:0000313" key="1">
    <source>
        <dbReference type="EMBL" id="KKN49720.1"/>
    </source>
</evidence>
<dbReference type="AlphaFoldDB" id="A0A0F9QZE4"/>
<organism evidence="1">
    <name type="scientific">marine sediment metagenome</name>
    <dbReference type="NCBI Taxonomy" id="412755"/>
    <lineage>
        <taxon>unclassified sequences</taxon>
        <taxon>metagenomes</taxon>
        <taxon>ecological metagenomes</taxon>
    </lineage>
</organism>
<gene>
    <name evidence="1" type="ORF">LCGC14_0639700</name>
</gene>
<accession>A0A0F9QZE4</accession>